<keyword evidence="3" id="KW-1185">Reference proteome</keyword>
<organism evidence="2 3">
    <name type="scientific">Ceratopteris richardii</name>
    <name type="common">Triangle waterfern</name>
    <dbReference type="NCBI Taxonomy" id="49495"/>
    <lineage>
        <taxon>Eukaryota</taxon>
        <taxon>Viridiplantae</taxon>
        <taxon>Streptophyta</taxon>
        <taxon>Embryophyta</taxon>
        <taxon>Tracheophyta</taxon>
        <taxon>Polypodiopsida</taxon>
        <taxon>Polypodiidae</taxon>
        <taxon>Polypodiales</taxon>
        <taxon>Pteridineae</taxon>
        <taxon>Pteridaceae</taxon>
        <taxon>Parkerioideae</taxon>
        <taxon>Ceratopteris</taxon>
    </lineage>
</organism>
<keyword evidence="1" id="KW-0472">Membrane</keyword>
<evidence type="ECO:0000256" key="1">
    <source>
        <dbReference type="SAM" id="Phobius"/>
    </source>
</evidence>
<dbReference type="Pfam" id="PF04646">
    <property type="entry name" value="DUF604"/>
    <property type="match status" value="1"/>
</dbReference>
<dbReference type="Proteomes" id="UP000825935">
    <property type="component" value="Chromosome 3"/>
</dbReference>
<dbReference type="InterPro" id="IPR006740">
    <property type="entry name" value="DUF604"/>
</dbReference>
<dbReference type="EMBL" id="CM035408">
    <property type="protein sequence ID" value="KAH7441762.1"/>
    <property type="molecule type" value="Genomic_DNA"/>
</dbReference>
<comment type="caution">
    <text evidence="2">The sequence shown here is derived from an EMBL/GenBank/DDBJ whole genome shotgun (WGS) entry which is preliminary data.</text>
</comment>
<evidence type="ECO:0000313" key="2">
    <source>
        <dbReference type="EMBL" id="KAH7441762.1"/>
    </source>
</evidence>
<dbReference type="AlphaFoldDB" id="A0A8T2V2Z2"/>
<accession>A0A8T2V2Z2</accession>
<dbReference type="OMA" id="APLISIH"/>
<evidence type="ECO:0000313" key="3">
    <source>
        <dbReference type="Proteomes" id="UP000825935"/>
    </source>
</evidence>
<dbReference type="FunFam" id="3.90.550.50:FF:000006">
    <property type="entry name" value="Fringe-related protein-like"/>
    <property type="match status" value="1"/>
</dbReference>
<feature type="transmembrane region" description="Helical" evidence="1">
    <location>
        <begin position="25"/>
        <end position="48"/>
    </location>
</feature>
<keyword evidence="1" id="KW-0812">Transmembrane</keyword>
<gene>
    <name evidence="2" type="ORF">KP509_03G053300</name>
</gene>
<dbReference type="PANTHER" id="PTHR10811">
    <property type="entry name" value="FRINGE-RELATED"/>
    <property type="match status" value="1"/>
</dbReference>
<protein>
    <submittedName>
        <fullName evidence="2">Uncharacterized protein</fullName>
    </submittedName>
</protein>
<name>A0A8T2V2Z2_CERRI</name>
<dbReference type="Gene3D" id="3.90.550.50">
    <property type="match status" value="1"/>
</dbReference>
<reference evidence="2" key="1">
    <citation type="submission" date="2021-08" db="EMBL/GenBank/DDBJ databases">
        <title>WGS assembly of Ceratopteris richardii.</title>
        <authorList>
            <person name="Marchant D.B."/>
            <person name="Chen G."/>
            <person name="Jenkins J."/>
            <person name="Shu S."/>
            <person name="Leebens-Mack J."/>
            <person name="Grimwood J."/>
            <person name="Schmutz J."/>
            <person name="Soltis P."/>
            <person name="Soltis D."/>
            <person name="Chen Z.-H."/>
        </authorList>
    </citation>
    <scope>NUCLEOTIDE SEQUENCE</scope>
    <source>
        <strain evidence="2">Whitten #5841</strain>
        <tissue evidence="2">Leaf</tissue>
    </source>
</reference>
<dbReference type="OrthoDB" id="421979at2759"/>
<sequence length="512" mass="58377">MAGFLISPALGYLQTHSERGNSRRFAAVIIVAASCLCLSALALLTSYFCPIQRKSIDLCRTPSYPYSKADDSRLLATSVGGSVSPQNVITATNLSHVVFGIAASSELWEKRKEYLKLWWKPKKMRGFVWLEKKVRYTEEDAKTLPPQMLSADTMRFKYTSRLGRRSGIRISRIVSEMYRLGLPDVRWFVMSDDDTIFVAKNLLRVLSKYDHKQFYYIGSNSESHMQNLAFSYNMAYGGGGFAISYPLAKALSSMQDDCLHRYPSLVGSDDRIHACMAELGVPLTKEPGFHQYDIRGNALGLLAAHPLTPAISLHHLDAINPVFPNRTTLEALNHLQRSIDEDPTHFLQQSICYEKDRIWSISISWGYVVQIFRGVIEPRELEVPLRTFYSWNRKADFTTFAFNARAYPRHPCERPTLFYMHNITTSSRQERPRVESFYIRDAATSSPCPWTMPSPTSIDLIKVSRHKDENMWNKAPRRKCCHVLKKRTPKGTVSSFLEIDIHDCSSSEIATL</sequence>
<proteinExistence type="predicted"/>
<keyword evidence="1" id="KW-1133">Transmembrane helix</keyword>